<organism evidence="1 2">
    <name type="scientific">Zhenpiania hominis</name>
    <dbReference type="NCBI Taxonomy" id="2763644"/>
    <lineage>
        <taxon>Bacteria</taxon>
        <taxon>Bacillati</taxon>
        <taxon>Bacillota</taxon>
        <taxon>Clostridia</taxon>
        <taxon>Peptostreptococcales</taxon>
        <taxon>Anaerovoracaceae</taxon>
        <taxon>Zhenpiania</taxon>
    </lineage>
</organism>
<evidence type="ECO:0000313" key="1">
    <source>
        <dbReference type="EMBL" id="MBC6679750.1"/>
    </source>
</evidence>
<comment type="caution">
    <text evidence="1">The sequence shown here is derived from an EMBL/GenBank/DDBJ whole genome shotgun (WGS) entry which is preliminary data.</text>
</comment>
<sequence length="212" mass="24775">MEWEPFEQYEAFAVADQSEFQRQLKNGELRGRKLKAMAVRIHGGSEGTLREELLKADPQELPFLRIGILEEEADLPALQTAALMHVRIARKHVRYRGTYSDLQVLNRSGLLLKHAEKEGGRRPDEPLTETLLLESGYLSRVFEGEEKEPLFQWVQEHILCREAEQIQAIRMCFERYLWLYEKTSDRGLLLQEENRQFCLMAERALEKRSSGK</sequence>
<accession>A0A923SQQ7</accession>
<name>A0A923SQQ7_9FIRM</name>
<dbReference type="EMBL" id="JACRYT010000006">
    <property type="protein sequence ID" value="MBC6679750.1"/>
    <property type="molecule type" value="Genomic_DNA"/>
</dbReference>
<proteinExistence type="predicted"/>
<dbReference type="RefSeq" id="WP_187302854.1">
    <property type="nucleotide sequence ID" value="NZ_CBCTQH010000017.1"/>
</dbReference>
<keyword evidence="2" id="KW-1185">Reference proteome</keyword>
<dbReference type="AlphaFoldDB" id="A0A923SQQ7"/>
<protein>
    <submittedName>
        <fullName evidence="1">Uncharacterized protein</fullName>
    </submittedName>
</protein>
<gene>
    <name evidence="1" type="ORF">H9L42_07910</name>
</gene>
<dbReference type="Proteomes" id="UP000602647">
    <property type="component" value="Unassembled WGS sequence"/>
</dbReference>
<reference evidence="1" key="1">
    <citation type="submission" date="2020-08" db="EMBL/GenBank/DDBJ databases">
        <title>Genome public.</title>
        <authorList>
            <person name="Liu C."/>
            <person name="Sun Q."/>
        </authorList>
    </citation>
    <scope>NUCLEOTIDE SEQUENCE</scope>
    <source>
        <strain evidence="1">BX12</strain>
    </source>
</reference>
<evidence type="ECO:0000313" key="2">
    <source>
        <dbReference type="Proteomes" id="UP000602647"/>
    </source>
</evidence>